<feature type="signal peptide" evidence="1">
    <location>
        <begin position="1"/>
        <end position="21"/>
    </location>
</feature>
<dbReference type="Gene3D" id="3.30.30.180">
    <property type="match status" value="1"/>
</dbReference>
<dbReference type="PANTHER" id="PTHR46104:SF1">
    <property type="entry name" value="GENE 9195-RELATED"/>
    <property type="match status" value="1"/>
</dbReference>
<dbReference type="Pfam" id="PF07699">
    <property type="entry name" value="Ephrin_rec_like"/>
    <property type="match status" value="3"/>
</dbReference>
<organism evidence="3 4">
    <name type="scientific">Tetradesmus obliquus</name>
    <name type="common">Green alga</name>
    <name type="synonym">Acutodesmus obliquus</name>
    <dbReference type="NCBI Taxonomy" id="3088"/>
    <lineage>
        <taxon>Eukaryota</taxon>
        <taxon>Viridiplantae</taxon>
        <taxon>Chlorophyta</taxon>
        <taxon>core chlorophytes</taxon>
        <taxon>Chlorophyceae</taxon>
        <taxon>CS clade</taxon>
        <taxon>Sphaeropleales</taxon>
        <taxon>Scenedesmaceae</taxon>
        <taxon>Tetradesmus</taxon>
    </lineage>
</organism>
<protein>
    <recommendedName>
        <fullName evidence="2">Tyrosine-protein kinase ephrin type A/B receptor-like domain-containing protein</fullName>
    </recommendedName>
</protein>
<proteinExistence type="predicted"/>
<dbReference type="SMART" id="SM01411">
    <property type="entry name" value="Ephrin_rec_like"/>
    <property type="match status" value="8"/>
</dbReference>
<feature type="domain" description="Tyrosine-protein kinase ephrin type A/B receptor-like" evidence="2">
    <location>
        <begin position="207"/>
        <end position="253"/>
    </location>
</feature>
<evidence type="ECO:0000313" key="3">
    <source>
        <dbReference type="EMBL" id="SZX68253.1"/>
    </source>
</evidence>
<dbReference type="InterPro" id="IPR009030">
    <property type="entry name" value="Growth_fac_rcpt_cys_sf"/>
</dbReference>
<sequence>MARKCMAAAALVLLCAASAQAARWSLETDEQGRSLLQEAKSPNCTRIDAHCSKCRNQRIPGTRRSELVCSTCDSGYRLRRDGISKTCDCAPGLAMDANKNCQPCSKGNFCLGGDATVNPTNAESTCPDGLETTFAGAKSQAQCFTKPGYGRTAAKGSDGKVSLAGVVCDIATYNVGSNTAGCQKCGAGLTTATNRSDSASDCQAPAGSYMDKGIGKLCQKGTYSTALNTNANCIPCPDGITTAAEGSTTAAACSLALKGYYIDSVNSTNAIKCPLDTYQDQEAAVTSCTPCDHAWKTKETGATGPALCLAPPGFELKDGATNITACAAGSYKADWNRNPCVECGTGLITKEAGSVSKDACLVPAGYGLTSLSPMVAAPCERNTYGDSVDRAAVANARCTACPADMFTMDTLETRTRNSNEYYTSEAACLVKPGWGTTATLPQECPVGTYNEGKNRLPCHHCGTGWTTVAAGKTAESQCVVQAGWKLAADNIPAPCDKGSYSTGGTEVAPNATCTPCATGYSTQEDESVSNEECAVCAPGFGGANCGQCTWGTFASGGAKVGDACAACASGSTSKKGATQSQQCYSTLIDARNDVFNLANEGAWADNAATTGTTCGAACDALDTCVMYKFVVNEAGQGSGKCSLLSEASTPSHTVGFKIGNGDDYSVWGLNQAVGAALDPMPAAAGSANTEALCKEACTSAAECEVYVFTGTTCTLTKSELEQDSISMFHVVGAKLYSDLHP</sequence>
<dbReference type="PANTHER" id="PTHR46104">
    <property type="entry name" value="GENE 9195-RELATED-RELATED"/>
    <property type="match status" value="1"/>
</dbReference>
<feature type="domain" description="Tyrosine-protein kinase ephrin type A/B receptor-like" evidence="2">
    <location>
        <begin position="324"/>
        <end position="360"/>
    </location>
</feature>
<accession>A0A383VTN3</accession>
<evidence type="ECO:0000313" key="4">
    <source>
        <dbReference type="Proteomes" id="UP000256970"/>
    </source>
</evidence>
<dbReference type="InterPro" id="IPR011641">
    <property type="entry name" value="Tyr-kin_ephrin_A/B_rcpt-like"/>
</dbReference>
<keyword evidence="4" id="KW-1185">Reference proteome</keyword>
<dbReference type="STRING" id="3088.A0A383VTN3"/>
<dbReference type="EMBL" id="FNXT01000847">
    <property type="protein sequence ID" value="SZX68253.1"/>
    <property type="molecule type" value="Genomic_DNA"/>
</dbReference>
<gene>
    <name evidence="3" type="ORF">BQ4739_LOCUS8621</name>
</gene>
<feature type="domain" description="Tyrosine-protein kinase ephrin type A/B receptor-like" evidence="2">
    <location>
        <begin position="259"/>
        <end position="308"/>
    </location>
</feature>
<name>A0A383VTN3_TETOB</name>
<evidence type="ECO:0000256" key="1">
    <source>
        <dbReference type="SAM" id="SignalP"/>
    </source>
</evidence>
<reference evidence="3 4" key="1">
    <citation type="submission" date="2016-10" db="EMBL/GenBank/DDBJ databases">
        <authorList>
            <person name="Cai Z."/>
        </authorList>
    </citation>
    <scope>NUCLEOTIDE SEQUENCE [LARGE SCALE GENOMIC DNA]</scope>
</reference>
<keyword evidence="1" id="KW-0732">Signal</keyword>
<evidence type="ECO:0000259" key="2">
    <source>
        <dbReference type="Pfam" id="PF07699"/>
    </source>
</evidence>
<dbReference type="Gene3D" id="2.10.50.10">
    <property type="entry name" value="Tumor Necrosis Factor Receptor, subunit A, domain 2"/>
    <property type="match status" value="2"/>
</dbReference>
<dbReference type="SUPFAM" id="SSF57184">
    <property type="entry name" value="Growth factor receptor domain"/>
    <property type="match status" value="2"/>
</dbReference>
<dbReference type="Proteomes" id="UP000256970">
    <property type="component" value="Unassembled WGS sequence"/>
</dbReference>
<dbReference type="AlphaFoldDB" id="A0A383VTN3"/>
<feature type="chain" id="PRO_5016887853" description="Tyrosine-protein kinase ephrin type A/B receptor-like domain-containing protein" evidence="1">
    <location>
        <begin position="22"/>
        <end position="741"/>
    </location>
</feature>